<evidence type="ECO:0000256" key="3">
    <source>
        <dbReference type="ARBA" id="ARBA00023163"/>
    </source>
</evidence>
<dbReference type="Pfam" id="PF01638">
    <property type="entry name" value="HxlR"/>
    <property type="match status" value="1"/>
</dbReference>
<dbReference type="InterPro" id="IPR036388">
    <property type="entry name" value="WH-like_DNA-bd_sf"/>
</dbReference>
<dbReference type="SUPFAM" id="SSF46785">
    <property type="entry name" value="Winged helix' DNA-binding domain"/>
    <property type="match status" value="1"/>
</dbReference>
<proteinExistence type="predicted"/>
<reference evidence="5" key="1">
    <citation type="submission" date="2018-02" db="EMBL/GenBank/DDBJ databases">
        <authorList>
            <person name="Vasarhelyi B.M."/>
            <person name="Deshmukh S."/>
            <person name="Balint B."/>
            <person name="Kukolya J."/>
        </authorList>
    </citation>
    <scope>NUCLEOTIDE SEQUENCE</scope>
    <source>
        <strain evidence="5">KB22</strain>
    </source>
</reference>
<keyword evidence="3" id="KW-0804">Transcription</keyword>
<evidence type="ECO:0000313" key="6">
    <source>
        <dbReference type="Proteomes" id="UP000616201"/>
    </source>
</evidence>
<keyword evidence="2" id="KW-0238">DNA-binding</keyword>
<protein>
    <submittedName>
        <fullName evidence="5">MarR family transcriptional regulator</fullName>
    </submittedName>
</protein>
<dbReference type="PROSITE" id="PS51118">
    <property type="entry name" value="HTH_HXLR"/>
    <property type="match status" value="1"/>
</dbReference>
<evidence type="ECO:0000256" key="1">
    <source>
        <dbReference type="ARBA" id="ARBA00023015"/>
    </source>
</evidence>
<comment type="caution">
    <text evidence="5">The sequence shown here is derived from an EMBL/GenBank/DDBJ whole genome shotgun (WGS) entry which is preliminary data.</text>
</comment>
<accession>A0A928YTQ1</accession>
<dbReference type="InterPro" id="IPR036390">
    <property type="entry name" value="WH_DNA-bd_sf"/>
</dbReference>
<evidence type="ECO:0000256" key="2">
    <source>
        <dbReference type="ARBA" id="ARBA00023125"/>
    </source>
</evidence>
<dbReference type="Proteomes" id="UP000616201">
    <property type="component" value="Unassembled WGS sequence"/>
</dbReference>
<dbReference type="AlphaFoldDB" id="A0A928YTQ1"/>
<dbReference type="GO" id="GO:0003677">
    <property type="term" value="F:DNA binding"/>
    <property type="evidence" value="ECO:0007669"/>
    <property type="project" value="UniProtKB-KW"/>
</dbReference>
<sequence length="115" mass="13325">MGNQAVTFEEKKHVKLELHCHVGRAMHIFKGRWTFPIIKTLMDGTFRFKELERALHGINTRMLVKELKELEAEGIINRQAYATVPPTVEYSLTDKGKAMEPIIAEIEKWGVKYLQ</sequence>
<dbReference type="Gene3D" id="1.10.10.10">
    <property type="entry name" value="Winged helix-like DNA-binding domain superfamily/Winged helix DNA-binding domain"/>
    <property type="match status" value="1"/>
</dbReference>
<dbReference type="EMBL" id="PRDK01000010">
    <property type="protein sequence ID" value="MBE8715363.1"/>
    <property type="molecule type" value="Genomic_DNA"/>
</dbReference>
<dbReference type="RefSeq" id="WP_196934960.1">
    <property type="nucleotide sequence ID" value="NZ_MU158698.1"/>
</dbReference>
<dbReference type="PANTHER" id="PTHR33204">
    <property type="entry name" value="TRANSCRIPTIONAL REGULATOR, MARR FAMILY"/>
    <property type="match status" value="1"/>
</dbReference>
<dbReference type="PANTHER" id="PTHR33204:SF37">
    <property type="entry name" value="HTH-TYPE TRANSCRIPTIONAL REGULATOR YODB"/>
    <property type="match status" value="1"/>
</dbReference>
<organism evidence="5 6">
    <name type="scientific">Sphingobacterium hungaricum</name>
    <dbReference type="NCBI Taxonomy" id="2082723"/>
    <lineage>
        <taxon>Bacteria</taxon>
        <taxon>Pseudomonadati</taxon>
        <taxon>Bacteroidota</taxon>
        <taxon>Sphingobacteriia</taxon>
        <taxon>Sphingobacteriales</taxon>
        <taxon>Sphingobacteriaceae</taxon>
        <taxon>Sphingobacterium</taxon>
    </lineage>
</organism>
<feature type="domain" description="HTH hxlR-type" evidence="4">
    <location>
        <begin position="20"/>
        <end position="115"/>
    </location>
</feature>
<evidence type="ECO:0000313" key="5">
    <source>
        <dbReference type="EMBL" id="MBE8715363.1"/>
    </source>
</evidence>
<name>A0A928YTQ1_9SPHI</name>
<keyword evidence="1" id="KW-0805">Transcription regulation</keyword>
<gene>
    <name evidence="5" type="ORF">C4F49_16945</name>
</gene>
<keyword evidence="6" id="KW-1185">Reference proteome</keyword>
<dbReference type="InterPro" id="IPR002577">
    <property type="entry name" value="HTH_HxlR"/>
</dbReference>
<evidence type="ECO:0000259" key="4">
    <source>
        <dbReference type="PROSITE" id="PS51118"/>
    </source>
</evidence>